<dbReference type="PANTHER" id="PTHR30522:SF0">
    <property type="entry name" value="NUCLEOSIDE TRIPHOSPHATE PYROPHOSPHOHYDROLASE"/>
    <property type="match status" value="1"/>
</dbReference>
<proteinExistence type="predicted"/>
<dbReference type="GO" id="GO:0046076">
    <property type="term" value="P:dTTP catabolic process"/>
    <property type="evidence" value="ECO:0007669"/>
    <property type="project" value="TreeGrafter"/>
</dbReference>
<dbReference type="CDD" id="cd11528">
    <property type="entry name" value="NTP-PPase_MazG_Nterm"/>
    <property type="match status" value="1"/>
</dbReference>
<dbReference type="FunFam" id="1.10.287.1080:FF:000001">
    <property type="entry name" value="Nucleoside triphosphate pyrophosphohydrolase"/>
    <property type="match status" value="1"/>
</dbReference>
<dbReference type="Pfam" id="PF03819">
    <property type="entry name" value="MazG"/>
    <property type="match status" value="2"/>
</dbReference>
<feature type="domain" description="NTP pyrophosphohydrolase MazG-like" evidence="2">
    <location>
        <begin position="423"/>
        <end position="479"/>
    </location>
</feature>
<evidence type="ECO:0000313" key="4">
    <source>
        <dbReference type="Proteomes" id="UP000184196"/>
    </source>
</evidence>
<dbReference type="Pfam" id="PF00590">
    <property type="entry name" value="TP_methylase"/>
    <property type="match status" value="1"/>
</dbReference>
<dbReference type="GO" id="GO:0046081">
    <property type="term" value="P:dUTP catabolic process"/>
    <property type="evidence" value="ECO:0007669"/>
    <property type="project" value="TreeGrafter"/>
</dbReference>
<evidence type="ECO:0000313" key="3">
    <source>
        <dbReference type="EMBL" id="SHE30423.1"/>
    </source>
</evidence>
<dbReference type="PIRSF" id="PIRSF002845">
    <property type="entry name" value="Ttrprl_mtas_MazG"/>
    <property type="match status" value="1"/>
</dbReference>
<dbReference type="InterPro" id="IPR048011">
    <property type="entry name" value="NTP-PPase_MazG-like_C"/>
</dbReference>
<keyword evidence="3" id="KW-0808">Transferase</keyword>
<dbReference type="GO" id="GO:0047429">
    <property type="term" value="F:nucleoside triphosphate diphosphatase activity"/>
    <property type="evidence" value="ECO:0007669"/>
    <property type="project" value="InterPro"/>
</dbReference>
<dbReference type="InterPro" id="IPR035013">
    <property type="entry name" value="YabN_N"/>
</dbReference>
<dbReference type="Gene3D" id="1.10.287.1080">
    <property type="entry name" value="MazG-like"/>
    <property type="match status" value="2"/>
</dbReference>
<dbReference type="SUPFAM" id="SSF53790">
    <property type="entry name" value="Tetrapyrrole methylase"/>
    <property type="match status" value="1"/>
</dbReference>
<dbReference type="PANTHER" id="PTHR30522">
    <property type="entry name" value="NUCLEOSIDE TRIPHOSPHATE PYROPHOSPHOHYDROLASE"/>
    <property type="match status" value="1"/>
</dbReference>
<dbReference type="InterPro" id="IPR035996">
    <property type="entry name" value="4pyrrol_Methylase_sf"/>
</dbReference>
<dbReference type="InterPro" id="IPR011551">
    <property type="entry name" value="NTP_PyrPHydrolase_MazG"/>
</dbReference>
<feature type="domain" description="NTP pyrophosphohydrolase MazG-like" evidence="2">
    <location>
        <begin position="282"/>
        <end position="355"/>
    </location>
</feature>
<dbReference type="CDD" id="cd11723">
    <property type="entry name" value="YabN_N_like"/>
    <property type="match status" value="1"/>
</dbReference>
<dbReference type="FunFam" id="1.10.287.1080:FF:000003">
    <property type="entry name" value="Nucleoside triphosphate pyrophosphohydrolase"/>
    <property type="match status" value="1"/>
</dbReference>
<dbReference type="Gene3D" id="3.40.1010.10">
    <property type="entry name" value="Cobalt-precorrin-4 Transmethylase, Domain 1"/>
    <property type="match status" value="1"/>
</dbReference>
<accession>A0A1M4SDW9</accession>
<dbReference type="GO" id="GO:0046052">
    <property type="term" value="P:UTP catabolic process"/>
    <property type="evidence" value="ECO:0007669"/>
    <property type="project" value="TreeGrafter"/>
</dbReference>
<evidence type="ECO:0000259" key="1">
    <source>
        <dbReference type="Pfam" id="PF00590"/>
    </source>
</evidence>
<dbReference type="InterPro" id="IPR000878">
    <property type="entry name" value="4pyrrol_Mease"/>
</dbReference>
<dbReference type="InterPro" id="IPR004518">
    <property type="entry name" value="MazG-like_dom"/>
</dbReference>
<keyword evidence="3" id="KW-0489">Methyltransferase</keyword>
<dbReference type="Proteomes" id="UP000184196">
    <property type="component" value="Unassembled WGS sequence"/>
</dbReference>
<sequence length="533" mass="60548">MYNNFCRIDDIKNGGERPVFRTGLAMEAKVTVVGLGPGAPGHLSLSVWEVLRKAERIFLRTGQHPVVPWLVKEGISFATFDNFYETGRDFQEIYRRMADTLFREAAGGPLVFAVPGHPLVAEETVGIILEEGPRRGLKVEVLPAMSFVDVICSALGLDPAGGLHLVDGLRLDQQEPVPGVGNIIFQVYSRLVASDVKLALMEYYPDSHPVMVIRAAGVPGLERIEKHPLYELDRLDWFDHLTSLYLPPCPEVAGRCRYPLDSLVEVMATLRSEKGCPWDREQTHRSLRRYLLEEAYEVLEAIDQEDMYKLCEELGDLLLQIIFHSQLAREKGFFDINDVVKEITEKMIRRHPHVFGSVKVRNSAEVLVNWEQIKAREGGGKKPVSILKEVPRSLPALLQASSLQNCAARVGFDWPDYRGALEKVDEELREVKQAISRGMKAELEKELGDLLFAVVNLSRLLGVEAEAALYGTINRFRRRFQYIEERARQHGREVSSFTLDQLDAWWEEAKRMEQAEKKRNNFHAGRKPGRFSE</sequence>
<feature type="domain" description="Tetrapyrrole methylase" evidence="1">
    <location>
        <begin position="29"/>
        <end position="232"/>
    </location>
</feature>
<organism evidence="3 4">
    <name type="scientific">Desulfofundulus australicus DSM 11792</name>
    <dbReference type="NCBI Taxonomy" id="1121425"/>
    <lineage>
        <taxon>Bacteria</taxon>
        <taxon>Bacillati</taxon>
        <taxon>Bacillota</taxon>
        <taxon>Clostridia</taxon>
        <taxon>Eubacteriales</taxon>
        <taxon>Peptococcaceae</taxon>
        <taxon>Desulfofundulus</taxon>
    </lineage>
</organism>
<dbReference type="NCBIfam" id="TIGR00444">
    <property type="entry name" value="mazG"/>
    <property type="match status" value="1"/>
</dbReference>
<dbReference type="NCBIfam" id="NF007113">
    <property type="entry name" value="PRK09562.1"/>
    <property type="match status" value="1"/>
</dbReference>
<dbReference type="AlphaFoldDB" id="A0A1M4SDW9"/>
<gene>
    <name evidence="3" type="ORF">SAMN02745218_00097</name>
</gene>
<dbReference type="GO" id="GO:0046047">
    <property type="term" value="P:TTP catabolic process"/>
    <property type="evidence" value="ECO:0007669"/>
    <property type="project" value="TreeGrafter"/>
</dbReference>
<dbReference type="GO" id="GO:0006203">
    <property type="term" value="P:dGTP catabolic process"/>
    <property type="evidence" value="ECO:0007669"/>
    <property type="project" value="TreeGrafter"/>
</dbReference>
<dbReference type="EMBL" id="FQUW01000004">
    <property type="protein sequence ID" value="SHE30423.1"/>
    <property type="molecule type" value="Genomic_DNA"/>
</dbReference>
<dbReference type="GO" id="GO:0008168">
    <property type="term" value="F:methyltransferase activity"/>
    <property type="evidence" value="ECO:0007669"/>
    <property type="project" value="UniProtKB-KW"/>
</dbReference>
<dbReference type="InterPro" id="IPR014777">
    <property type="entry name" value="4pyrrole_Mease_sub1"/>
</dbReference>
<reference evidence="4" key="1">
    <citation type="submission" date="2016-11" db="EMBL/GenBank/DDBJ databases">
        <authorList>
            <person name="Varghese N."/>
            <person name="Submissions S."/>
        </authorList>
    </citation>
    <scope>NUCLEOTIDE SEQUENCE [LARGE SCALE GENOMIC DNA]</scope>
    <source>
        <strain evidence="4">DSM 11792</strain>
    </source>
</reference>
<dbReference type="SUPFAM" id="SSF101386">
    <property type="entry name" value="all-alpha NTP pyrophosphatases"/>
    <property type="match status" value="2"/>
</dbReference>
<dbReference type="GO" id="GO:0032259">
    <property type="term" value="P:methylation"/>
    <property type="evidence" value="ECO:0007669"/>
    <property type="project" value="UniProtKB-KW"/>
</dbReference>
<evidence type="ECO:0000259" key="2">
    <source>
        <dbReference type="Pfam" id="PF03819"/>
    </source>
</evidence>
<keyword evidence="4" id="KW-1185">Reference proteome</keyword>
<dbReference type="CDD" id="cd11529">
    <property type="entry name" value="NTP-PPase_MazG_Cterm"/>
    <property type="match status" value="1"/>
</dbReference>
<name>A0A1M4SDW9_9FIRM</name>
<protein>
    <submittedName>
        <fullName evidence="3">Tetrapyrrole methylase family protein / MazG family protein</fullName>
    </submittedName>
</protein>
<dbReference type="InterPro" id="IPR024180">
    <property type="entry name" value="Tetrapyrrole_Mease/MazG_pred"/>
</dbReference>
<dbReference type="GO" id="GO:0046061">
    <property type="term" value="P:dATP catabolic process"/>
    <property type="evidence" value="ECO:0007669"/>
    <property type="project" value="TreeGrafter"/>
</dbReference>
<dbReference type="InterPro" id="IPR048015">
    <property type="entry name" value="NTP-PPase_MazG-like_N"/>
</dbReference>
<dbReference type="GO" id="GO:0006950">
    <property type="term" value="P:response to stress"/>
    <property type="evidence" value="ECO:0007669"/>
    <property type="project" value="UniProtKB-ARBA"/>
</dbReference>